<accession>A0A0H4A3R8</accession>
<dbReference type="NCBIfam" id="NF041116">
    <property type="entry name" value="CBASS_cyclase_a"/>
    <property type="match status" value="1"/>
</dbReference>
<dbReference type="PANTHER" id="PTHR11258:SF11">
    <property type="entry name" value="C2H2-TYPE DOMAIN-CONTAINING PROTEIN"/>
    <property type="match status" value="1"/>
</dbReference>
<dbReference type="SUPFAM" id="SSF81301">
    <property type="entry name" value="Nucleotidyltransferase"/>
    <property type="match status" value="1"/>
</dbReference>
<dbReference type="GO" id="GO:0001730">
    <property type="term" value="F:2'-5'-oligoadenylate synthetase activity"/>
    <property type="evidence" value="ECO:0007669"/>
    <property type="project" value="TreeGrafter"/>
</dbReference>
<protein>
    <recommendedName>
        <fullName evidence="3">Nucleotidyltransferase</fullName>
    </recommendedName>
</protein>
<name>A0A0H4A3R8_9VIBR</name>
<organism evidence="2">
    <name type="scientific">Vibrio tasmaniensis</name>
    <dbReference type="NCBI Taxonomy" id="212663"/>
    <lineage>
        <taxon>Bacteria</taxon>
        <taxon>Pseudomonadati</taxon>
        <taxon>Pseudomonadota</taxon>
        <taxon>Gammaproteobacteria</taxon>
        <taxon>Vibrionales</taxon>
        <taxon>Vibrionaceae</taxon>
        <taxon>Vibrio</taxon>
    </lineage>
</organism>
<dbReference type="GO" id="GO:0016020">
    <property type="term" value="C:membrane"/>
    <property type="evidence" value="ECO:0007669"/>
    <property type="project" value="TreeGrafter"/>
</dbReference>
<dbReference type="SUPFAM" id="SSF81631">
    <property type="entry name" value="PAP/OAS1 substrate-binding domain"/>
    <property type="match status" value="1"/>
</dbReference>
<evidence type="ECO:0000313" key="2">
    <source>
        <dbReference type="EMBL" id="AKN40496.1"/>
    </source>
</evidence>
<reference evidence="2" key="1">
    <citation type="journal article" date="2015" name="MBio">
        <title>Eco-Evolutionary Dynamics of Episomes among Ecologically Cohesive Bacterial Populations.</title>
        <authorList>
            <person name="Xue H."/>
            <person name="Cordero O.X."/>
            <person name="Camas F.M."/>
            <person name="Trimble W."/>
            <person name="Meyer F."/>
            <person name="Guglielmini J."/>
            <person name="Rocha E.P."/>
            <person name="Polz M.F."/>
        </authorList>
    </citation>
    <scope>NUCLEOTIDE SEQUENCE</scope>
    <source>
        <strain evidence="2">FF_59</strain>
    </source>
</reference>
<dbReference type="InterPro" id="IPR043519">
    <property type="entry name" value="NT_sf"/>
</dbReference>
<dbReference type="PANTHER" id="PTHR11258">
    <property type="entry name" value="2-5 OLIGOADENYLATE SYNTHETASE"/>
    <property type="match status" value="1"/>
</dbReference>
<dbReference type="InterPro" id="IPR053445">
    <property type="entry name" value="CBASS_cN_synthase"/>
</dbReference>
<dbReference type="AlphaFoldDB" id="A0A0H4A3R8"/>
<dbReference type="Pfam" id="PF18144">
    <property type="entry name" value="SMODS"/>
    <property type="match status" value="1"/>
</dbReference>
<dbReference type="GO" id="GO:0003725">
    <property type="term" value="F:double-stranded RNA binding"/>
    <property type="evidence" value="ECO:0007669"/>
    <property type="project" value="TreeGrafter"/>
</dbReference>
<proteinExistence type="predicted"/>
<dbReference type="GO" id="GO:0051607">
    <property type="term" value="P:defense response to virus"/>
    <property type="evidence" value="ECO:0007669"/>
    <property type="project" value="UniProtKB-KW"/>
</dbReference>
<dbReference type="InterPro" id="IPR006116">
    <property type="entry name" value="NT_2-5OAS_ClassI-CCAase"/>
</dbReference>
<dbReference type="GO" id="GO:0005829">
    <property type="term" value="C:cytosol"/>
    <property type="evidence" value="ECO:0007669"/>
    <property type="project" value="TreeGrafter"/>
</dbReference>
<dbReference type="Gene3D" id="3.30.460.10">
    <property type="entry name" value="Beta Polymerase, domain 2"/>
    <property type="match status" value="1"/>
</dbReference>
<keyword evidence="1" id="KW-0051">Antiviral defense</keyword>
<sequence>MSLEHVNHKTLCEFAKEKVNLPKERADKFRKQARNLRDKLETYLKEHPDFALKRMQLSGSLAKGTGLRTLNDIDVAVYIGGIDSSIALSDLLDYLEEKIRKAYPQFSDDQITRQTYSICVSFKGSGLDVDLVPIIYEGEPDWRGYLVSQIDGSYLETSIPLHLEFAKKRKAQQPEHYTQVVRLIKYWARKQKREVEDFRFKSFMIEMILAKLCDEGIDFSDYVEALQAFFTYIVKSNLEQKIIFEDYYKSSEVGAFSHPVQIIDPVNANNNVSNLYTRTQADLIVNAAMAAGDAIDAAEFAPTKALTLQYWQSVFGPSFTG</sequence>
<evidence type="ECO:0000256" key="1">
    <source>
        <dbReference type="ARBA" id="ARBA00023118"/>
    </source>
</evidence>
<evidence type="ECO:0008006" key="3">
    <source>
        <dbReference type="Google" id="ProtNLM"/>
    </source>
</evidence>
<dbReference type="EMBL" id="KP795697">
    <property type="protein sequence ID" value="AKN40496.1"/>
    <property type="molecule type" value="Genomic_DNA"/>
</dbReference>
<dbReference type="Gene3D" id="1.10.1410.20">
    <property type="entry name" value="2'-5'-oligoadenylate synthetase 1, domain 2"/>
    <property type="match status" value="1"/>
</dbReference>
<dbReference type="CDD" id="cd05400">
    <property type="entry name" value="NT_2-5OAS_ClassI-CCAase"/>
    <property type="match status" value="1"/>
</dbReference>